<evidence type="ECO:0000313" key="3">
    <source>
        <dbReference type="Proteomes" id="UP000297535"/>
    </source>
</evidence>
<evidence type="ECO:0000259" key="1">
    <source>
        <dbReference type="Pfam" id="PF03167"/>
    </source>
</evidence>
<dbReference type="Pfam" id="PF03167">
    <property type="entry name" value="UDG"/>
    <property type="match status" value="1"/>
</dbReference>
<dbReference type="EMBL" id="SRLB01000011">
    <property type="protein sequence ID" value="TGD98236.1"/>
    <property type="molecule type" value="Genomic_DNA"/>
</dbReference>
<keyword evidence="3" id="KW-1185">Reference proteome</keyword>
<dbReference type="CDD" id="cd10035">
    <property type="entry name" value="UDG_like"/>
    <property type="match status" value="1"/>
</dbReference>
<name>A0A4Z0NNG9_9HYPH</name>
<organism evidence="2 3">
    <name type="scientific">Methylobacterium nonmethylotrophicum</name>
    <dbReference type="NCBI Taxonomy" id="1141884"/>
    <lineage>
        <taxon>Bacteria</taxon>
        <taxon>Pseudomonadati</taxon>
        <taxon>Pseudomonadota</taxon>
        <taxon>Alphaproteobacteria</taxon>
        <taxon>Hyphomicrobiales</taxon>
        <taxon>Methylobacteriaceae</taxon>
        <taxon>Methylobacterium</taxon>
    </lineage>
</organism>
<dbReference type="InterPro" id="IPR005122">
    <property type="entry name" value="Uracil-DNA_glycosylase-like"/>
</dbReference>
<dbReference type="RefSeq" id="WP_135415817.1">
    <property type="nucleotide sequence ID" value="NZ_SRLB01000011.1"/>
</dbReference>
<protein>
    <submittedName>
        <fullName evidence="2">Uracil-DNA glycosylase</fullName>
    </submittedName>
</protein>
<dbReference type="InterPro" id="IPR036895">
    <property type="entry name" value="Uracil-DNA_glycosylase-like_sf"/>
</dbReference>
<dbReference type="Proteomes" id="UP000297535">
    <property type="component" value="Unassembled WGS sequence"/>
</dbReference>
<evidence type="ECO:0000313" key="2">
    <source>
        <dbReference type="EMBL" id="TGD98236.1"/>
    </source>
</evidence>
<comment type="caution">
    <text evidence="2">The sequence shown here is derived from an EMBL/GenBank/DDBJ whole genome shotgun (WGS) entry which is preliminary data.</text>
</comment>
<accession>A0A4Z0NNG9</accession>
<dbReference type="SUPFAM" id="SSF52141">
    <property type="entry name" value="Uracil-DNA glycosylase-like"/>
    <property type="match status" value="1"/>
</dbReference>
<feature type="domain" description="Uracil-DNA glycosylase-like" evidence="1">
    <location>
        <begin position="63"/>
        <end position="186"/>
    </location>
</feature>
<dbReference type="Gene3D" id="3.40.470.10">
    <property type="entry name" value="Uracil-DNA glycosylase-like domain"/>
    <property type="match status" value="1"/>
</dbReference>
<dbReference type="OrthoDB" id="64750at2"/>
<proteinExistence type="predicted"/>
<dbReference type="AlphaFoldDB" id="A0A4Z0NNG9"/>
<sequence length="218" mass="22927">MNPAAPEILVPKSLADPGAVAARHALVEASPHLAPLRRLAERIRAEQDRPVPEADPLDGGVAARLLLLLETPGPATGRTAFVSRDNPTGTAANLFRFLAEAGIPRADTLIWNAVPWVIHAPGARNRAPRTGEIRAAQAYLPPLMALMPNLATVVLSGRVSQTLAPVLAKARPGLPVVAIPHPSPTYVCTSPEVPRRIAAGLAEARRYLSSPDDPGLPG</sequence>
<gene>
    <name evidence="2" type="ORF">EU555_16110</name>
</gene>
<reference evidence="2 3" key="1">
    <citation type="submission" date="2019-04" db="EMBL/GenBank/DDBJ databases">
        <authorList>
            <person name="Feng G."/>
            <person name="Zhu H."/>
        </authorList>
    </citation>
    <scope>NUCLEOTIDE SEQUENCE [LARGE SCALE GENOMIC DNA]</scope>
    <source>
        <strain evidence="2 3">6HR-1</strain>
    </source>
</reference>